<dbReference type="GO" id="GO:0005576">
    <property type="term" value="C:extracellular region"/>
    <property type="evidence" value="ECO:0007669"/>
    <property type="project" value="UniProtKB-SubCell"/>
</dbReference>
<evidence type="ECO:0000256" key="2">
    <source>
        <dbReference type="ARBA" id="ARBA00004613"/>
    </source>
</evidence>
<dbReference type="Pfam" id="PF22638">
    <property type="entry name" value="FlgK_D1"/>
    <property type="match status" value="1"/>
</dbReference>
<protein>
    <recommendedName>
        <fullName evidence="4">Flagellar hook-associated protein 1</fullName>
    </recommendedName>
</protein>
<evidence type="ECO:0000256" key="6">
    <source>
        <dbReference type="ARBA" id="ARBA00023143"/>
    </source>
</evidence>
<evidence type="ECO:0000256" key="1">
    <source>
        <dbReference type="ARBA" id="ARBA00004365"/>
    </source>
</evidence>
<dbReference type="InterPro" id="IPR002371">
    <property type="entry name" value="FlgK"/>
</dbReference>
<keyword evidence="5" id="KW-0964">Secreted</keyword>
<dbReference type="EMBL" id="AABQDW010000009">
    <property type="protein sequence ID" value="EAI5408215.1"/>
    <property type="molecule type" value="Genomic_DNA"/>
</dbReference>
<evidence type="ECO:0000256" key="3">
    <source>
        <dbReference type="ARBA" id="ARBA00009677"/>
    </source>
</evidence>
<dbReference type="GO" id="GO:0044780">
    <property type="term" value="P:bacterial-type flagellum assembly"/>
    <property type="evidence" value="ECO:0007669"/>
    <property type="project" value="InterPro"/>
</dbReference>
<dbReference type="EMBL" id="AABTCC010000001">
    <property type="protein sequence ID" value="EAI8858356.1"/>
    <property type="molecule type" value="Genomic_DNA"/>
</dbReference>
<dbReference type="GO" id="GO:0009424">
    <property type="term" value="C:bacterial-type flagellum hook"/>
    <property type="evidence" value="ECO:0007669"/>
    <property type="project" value="InterPro"/>
</dbReference>
<dbReference type="EMBL" id="AACCXK010000003">
    <property type="protein sequence ID" value="EAK0452532.1"/>
    <property type="molecule type" value="Genomic_DNA"/>
</dbReference>
<evidence type="ECO:0000313" key="10">
    <source>
        <dbReference type="EMBL" id="EAI8858356.1"/>
    </source>
</evidence>
<comment type="similarity">
    <text evidence="3">Belongs to the flagella basal body rod proteins family.</text>
</comment>
<evidence type="ECO:0000313" key="9">
    <source>
        <dbReference type="EMBL" id="EAI5408215.1"/>
    </source>
</evidence>
<evidence type="ECO:0000256" key="5">
    <source>
        <dbReference type="ARBA" id="ARBA00022525"/>
    </source>
</evidence>
<dbReference type="PANTHER" id="PTHR30033">
    <property type="entry name" value="FLAGELLAR HOOK-ASSOCIATED PROTEIN 1"/>
    <property type="match status" value="1"/>
</dbReference>
<dbReference type="Proteomes" id="UP000557842">
    <property type="component" value="Unassembled WGS sequence"/>
</dbReference>
<dbReference type="InterPro" id="IPR010930">
    <property type="entry name" value="Flg_bb/hook_C_dom"/>
</dbReference>
<dbReference type="SUPFAM" id="SSF64518">
    <property type="entry name" value="Phase 1 flagellin"/>
    <property type="match status" value="1"/>
</dbReference>
<sequence>MGIFDSLYTGASGLNAAQLQIQVTGQNITNINSDYYTRQRVVQSATTPLHTSPGDVGMGTRIDTIIRIHDEFTFDKLKTATTNKENTAYKQQVLQEIAQRFPDLKDTGLLKDIENYFGAWNNFASHPYESAQKTNLLNLTSTLTNRLNDTSSQLKTVHNNINEQVKLAVDEINRIGKQIADLNAQIQKVETGTTQNANDLRDKRDQLELTLANILNISTFKNDISSNSTFGGTLTDQGRNYNLNIDGITLIDGVNFHPLTLDTNGNKDGFTNIYYELNDGTRVDMASKINSGKLGAMLDLRGRTMGDNGEVKDGMITEFRNNLDTFAKTLIIQTNNIYASAAQEGMSSTDLSQMKPNTTLQNFDQNVQSGNFDVIIYNSQGVEVARKTINVNSSTTMDDTKQGNSIVGDFNSDTDDNNNGNLNDDVNDFFTAKFNYDEKTGLGHLSFSPLFSSGEYTMAIEDKGTNFPGVFGMSQFFEGDSASNIKIESSLASDTSKIKGNKAPVDGDNSMANAMINLQYQSLNFYANDGTIRSETITGYYRYLTTDIASKTESVNALNNTNLSLYKSVNAEFQSISGVNMDEELGNLIKFQSSYGAAAKIVTTVEKMLETLIGMKQ</sequence>
<reference evidence="10 13" key="1">
    <citation type="submission" date="2018-06" db="EMBL/GenBank/DDBJ databases">
        <authorList>
            <consortium name="PulseNet: The National Subtyping Network for Foodborne Disease Surveillance"/>
            <person name="Tarr C.L."/>
            <person name="Trees E."/>
            <person name="Katz L.S."/>
            <person name="Carleton-Romer H.A."/>
            <person name="Stroika S."/>
            <person name="Kucerova Z."/>
            <person name="Roache K.F."/>
            <person name="Sabol A.L."/>
            <person name="Besser J."/>
            <person name="Gerner-Smidt P."/>
        </authorList>
    </citation>
    <scope>NUCLEOTIDE SEQUENCE [LARGE SCALE GENOMIC DNA]</scope>
    <source>
        <strain evidence="11">2014D-0197</strain>
        <strain evidence="9 14">2016D-0221</strain>
        <strain evidence="12">D4313</strain>
        <strain evidence="10 13">PNUSAC001503</strain>
    </source>
</reference>
<dbReference type="PANTHER" id="PTHR30033:SF1">
    <property type="entry name" value="FLAGELLAR HOOK-ASSOCIATED PROTEIN 1"/>
    <property type="match status" value="1"/>
</dbReference>
<keyword evidence="10" id="KW-0282">Flagellum</keyword>
<comment type="subcellular location">
    <subcellularLocation>
        <location evidence="1">Bacterial flagellum</location>
    </subcellularLocation>
    <subcellularLocation>
        <location evidence="2">Secreted</location>
    </subcellularLocation>
</comment>
<evidence type="ECO:0000313" key="13">
    <source>
        <dbReference type="Proteomes" id="UP000535509"/>
    </source>
</evidence>
<accession>A0A5L8JIL6</accession>
<dbReference type="GO" id="GO:0005198">
    <property type="term" value="F:structural molecule activity"/>
    <property type="evidence" value="ECO:0007669"/>
    <property type="project" value="InterPro"/>
</dbReference>
<keyword evidence="10" id="KW-0969">Cilium</keyword>
<organism evidence="10 13">
    <name type="scientific">Campylobacter fetus</name>
    <dbReference type="NCBI Taxonomy" id="196"/>
    <lineage>
        <taxon>Bacteria</taxon>
        <taxon>Pseudomonadati</taxon>
        <taxon>Campylobacterota</taxon>
        <taxon>Epsilonproteobacteria</taxon>
        <taxon>Campylobacterales</taxon>
        <taxon>Campylobacteraceae</taxon>
        <taxon>Campylobacter</taxon>
    </lineage>
</organism>
<dbReference type="AlphaFoldDB" id="A0A5L8JIL6"/>
<evidence type="ECO:0000259" key="8">
    <source>
        <dbReference type="Pfam" id="PF22638"/>
    </source>
</evidence>
<evidence type="ECO:0000313" key="11">
    <source>
        <dbReference type="EMBL" id="EAK0452532.1"/>
    </source>
</evidence>
<keyword evidence="13" id="KW-1185">Reference proteome</keyword>
<feature type="domain" description="Flagellar basal-body/hook protein C-terminal" evidence="7">
    <location>
        <begin position="573"/>
        <end position="614"/>
    </location>
</feature>
<evidence type="ECO:0000313" key="12">
    <source>
        <dbReference type="EMBL" id="EAK0468809.1"/>
    </source>
</evidence>
<dbReference type="InterPro" id="IPR053927">
    <property type="entry name" value="FlgK_helical"/>
</dbReference>
<dbReference type="Pfam" id="PF06429">
    <property type="entry name" value="Flg_bbr_C"/>
    <property type="match status" value="1"/>
</dbReference>
<comment type="caution">
    <text evidence="10">The sequence shown here is derived from an EMBL/GenBank/DDBJ whole genome shotgun (WGS) entry which is preliminary data.</text>
</comment>
<dbReference type="RefSeq" id="WP_002848088.1">
    <property type="nucleotide sequence ID" value="NZ_AABUZP020000066.1"/>
</dbReference>
<name>A0A5L8JIL6_CAMFE</name>
<evidence type="ECO:0000256" key="4">
    <source>
        <dbReference type="ARBA" id="ARBA00016244"/>
    </source>
</evidence>
<dbReference type="GeneID" id="61063945"/>
<keyword evidence="10" id="KW-0966">Cell projection</keyword>
<dbReference type="PRINTS" id="PR01005">
    <property type="entry name" value="FLGHOOKAP1"/>
</dbReference>
<proteinExistence type="inferred from homology"/>
<feature type="domain" description="Flagellar hook-associated protein FlgK helical" evidence="8">
    <location>
        <begin position="95"/>
        <end position="340"/>
    </location>
</feature>
<dbReference type="Proteomes" id="UP000535509">
    <property type="component" value="Unassembled WGS sequence"/>
</dbReference>
<evidence type="ECO:0000259" key="7">
    <source>
        <dbReference type="Pfam" id="PF06429"/>
    </source>
</evidence>
<dbReference type="NCBIfam" id="TIGR02492">
    <property type="entry name" value="flgK_ends"/>
    <property type="match status" value="1"/>
</dbReference>
<gene>
    <name evidence="10" type="primary">flgK</name>
    <name evidence="11" type="ORF">AAH17_02490</name>
    <name evidence="12" type="ORF">AAH24_05445</name>
    <name evidence="9" type="ORF">BVH53_05825</name>
    <name evidence="10" type="ORF">CX802_00645</name>
</gene>
<dbReference type="OMA" id="MIQFQHA"/>
<keyword evidence="6" id="KW-0975">Bacterial flagellum</keyword>
<dbReference type="EMBL" id="AACCXM010000003">
    <property type="protein sequence ID" value="EAK0468809.1"/>
    <property type="molecule type" value="Genomic_DNA"/>
</dbReference>
<evidence type="ECO:0000313" key="14">
    <source>
        <dbReference type="Proteomes" id="UP000557842"/>
    </source>
</evidence>